<feature type="compositionally biased region" description="Low complexity" evidence="2">
    <location>
        <begin position="169"/>
        <end position="223"/>
    </location>
</feature>
<evidence type="ECO:0000259" key="4">
    <source>
        <dbReference type="Pfam" id="PF10342"/>
    </source>
</evidence>
<evidence type="ECO:0000256" key="2">
    <source>
        <dbReference type="SAM" id="MobiDB-lite"/>
    </source>
</evidence>
<accession>A0ABP0DWF1</accession>
<evidence type="ECO:0000313" key="5">
    <source>
        <dbReference type="EMBL" id="CAK7272631.1"/>
    </source>
</evidence>
<name>A0ABP0DWF1_9PEZI</name>
<evidence type="ECO:0000256" key="1">
    <source>
        <dbReference type="ARBA" id="ARBA00022729"/>
    </source>
</evidence>
<comment type="caution">
    <text evidence="5">The sequence shown here is derived from an EMBL/GenBank/DDBJ whole genome shotgun (WGS) entry which is preliminary data.</text>
</comment>
<dbReference type="PANTHER" id="PTHR40633">
    <property type="entry name" value="MATRIX PROTEIN, PUTATIVE (AFU_ORTHOLOGUE AFUA_8G05410)-RELATED"/>
    <property type="match status" value="1"/>
</dbReference>
<keyword evidence="6" id="KW-1185">Reference proteome</keyword>
<feature type="chain" id="PRO_5045830183" description="Yeast cell wall synthesis Kre9/Knh1-like N-terminal domain-containing protein" evidence="3">
    <location>
        <begin position="19"/>
        <end position="245"/>
    </location>
</feature>
<dbReference type="Pfam" id="PF10342">
    <property type="entry name" value="Kre9_KNH"/>
    <property type="match status" value="1"/>
</dbReference>
<dbReference type="EMBL" id="CAWUOM010000111">
    <property type="protein sequence ID" value="CAK7272631.1"/>
    <property type="molecule type" value="Genomic_DNA"/>
</dbReference>
<evidence type="ECO:0000256" key="3">
    <source>
        <dbReference type="SAM" id="SignalP"/>
    </source>
</evidence>
<dbReference type="PANTHER" id="PTHR40633:SF1">
    <property type="entry name" value="GPI ANCHORED SERINE-THREONINE RICH PROTEIN (AFU_ORTHOLOGUE AFUA_1G03630)"/>
    <property type="match status" value="1"/>
</dbReference>
<reference evidence="5 6" key="1">
    <citation type="submission" date="2024-01" db="EMBL/GenBank/DDBJ databases">
        <authorList>
            <person name="Allen C."/>
            <person name="Tagirdzhanova G."/>
        </authorList>
    </citation>
    <scope>NUCLEOTIDE SEQUENCE [LARGE SCALE GENOMIC DNA]</scope>
    <source>
        <strain evidence="5 6">CBS 573.63</strain>
    </source>
</reference>
<feature type="region of interest" description="Disordered" evidence="2">
    <location>
        <begin position="169"/>
        <end position="226"/>
    </location>
</feature>
<dbReference type="InterPro" id="IPR018466">
    <property type="entry name" value="Kre9/Knh1-like_N"/>
</dbReference>
<feature type="signal peptide" evidence="3">
    <location>
        <begin position="1"/>
        <end position="18"/>
    </location>
</feature>
<dbReference type="InterPro" id="IPR052982">
    <property type="entry name" value="SRP1/TIP1-like"/>
</dbReference>
<evidence type="ECO:0000313" key="6">
    <source>
        <dbReference type="Proteomes" id="UP001642501"/>
    </source>
</evidence>
<protein>
    <recommendedName>
        <fullName evidence="4">Yeast cell wall synthesis Kre9/Knh1-like N-terminal domain-containing protein</fullName>
    </recommendedName>
</protein>
<proteinExistence type="predicted"/>
<dbReference type="Proteomes" id="UP001642501">
    <property type="component" value="Unassembled WGS sequence"/>
</dbReference>
<organism evidence="5 6">
    <name type="scientific">Sporothrix epigloea</name>
    <dbReference type="NCBI Taxonomy" id="1892477"/>
    <lineage>
        <taxon>Eukaryota</taxon>
        <taxon>Fungi</taxon>
        <taxon>Dikarya</taxon>
        <taxon>Ascomycota</taxon>
        <taxon>Pezizomycotina</taxon>
        <taxon>Sordariomycetes</taxon>
        <taxon>Sordariomycetidae</taxon>
        <taxon>Ophiostomatales</taxon>
        <taxon>Ophiostomataceae</taxon>
        <taxon>Sporothrix</taxon>
    </lineage>
</organism>
<feature type="domain" description="Yeast cell wall synthesis Kre9/Knh1-like N-terminal" evidence="4">
    <location>
        <begin position="80"/>
        <end position="128"/>
    </location>
</feature>
<keyword evidence="1 3" id="KW-0732">Signal</keyword>
<sequence>MKFAVASVLAALAATAAALPAFTNSAFDLVPGSTFTLTWGNATGPVTVYLATGESDDLRKVQAIDCMYIIRRVWNNIAVSKSLAKILPLANDESGSFTWTVPTDLVSGTYAFEITDSTGTNYSKQFKLTGTGSASASPSSAVSTVVSSTAASSTAASSTAVSSTTITSLSMSSSSPASSSLTTSKTKTTLKSTSSSNSTTTKTTATGTKSSTTVTATPVNTNNGPQAKSPLAFVLVAFAALLYFN</sequence>
<gene>
    <name evidence="5" type="ORF">SEPCBS57363_005227</name>
</gene>